<keyword evidence="3" id="KW-0285">Flavoprotein</keyword>
<gene>
    <name evidence="8" type="ORF">M2152_001742</name>
</gene>
<dbReference type="Gene3D" id="2.30.110.10">
    <property type="entry name" value="Electron Transport, Fmn-binding Protein, Chain A"/>
    <property type="match status" value="1"/>
</dbReference>
<dbReference type="PANTHER" id="PTHR10851">
    <property type="entry name" value="PYRIDOXINE-5-PHOSPHATE OXIDASE"/>
    <property type="match status" value="1"/>
</dbReference>
<evidence type="ECO:0000313" key="9">
    <source>
        <dbReference type="Proteomes" id="UP001160142"/>
    </source>
</evidence>
<reference evidence="8 9" key="1">
    <citation type="submission" date="2023-04" db="EMBL/GenBank/DDBJ databases">
        <title>Genome Encyclopedia of Bacteria and Archaea VI: Functional Genomics of Type Strains.</title>
        <authorList>
            <person name="Whitman W."/>
        </authorList>
    </citation>
    <scope>NUCLEOTIDE SEQUENCE [LARGE SCALE GENOMIC DNA]</scope>
    <source>
        <strain evidence="8 9">SG_E_30_P1</strain>
    </source>
</reference>
<comment type="similarity">
    <text evidence="2">Belongs to the pyridoxamine 5'-phosphate oxidase family.</text>
</comment>
<dbReference type="InterPro" id="IPR011576">
    <property type="entry name" value="Pyridox_Oxase_N"/>
</dbReference>
<evidence type="ECO:0000313" key="8">
    <source>
        <dbReference type="EMBL" id="MDH6181560.1"/>
    </source>
</evidence>
<dbReference type="Pfam" id="PF01243">
    <property type="entry name" value="PNPOx_N"/>
    <property type="match status" value="1"/>
</dbReference>
<name>A0ABT6KNH7_9MICO</name>
<evidence type="ECO:0000259" key="7">
    <source>
        <dbReference type="Pfam" id="PF10590"/>
    </source>
</evidence>
<feature type="domain" description="Pyridoxine 5'-phosphate oxidase dimerisation C-terminal" evidence="7">
    <location>
        <begin position="142"/>
        <end position="180"/>
    </location>
</feature>
<proteinExistence type="inferred from homology"/>
<dbReference type="EC" id="1.4.3.5" evidence="8"/>
<evidence type="ECO:0000256" key="2">
    <source>
        <dbReference type="ARBA" id="ARBA00007301"/>
    </source>
</evidence>
<dbReference type="InterPro" id="IPR000659">
    <property type="entry name" value="Pyridox_Oxase"/>
</dbReference>
<keyword evidence="5 8" id="KW-0560">Oxidoreductase</keyword>
<dbReference type="EMBL" id="JARXVQ010000001">
    <property type="protein sequence ID" value="MDH6181560.1"/>
    <property type="molecule type" value="Genomic_DNA"/>
</dbReference>
<dbReference type="RefSeq" id="WP_322133871.1">
    <property type="nucleotide sequence ID" value="NZ_CP085036.1"/>
</dbReference>
<dbReference type="Proteomes" id="UP001160142">
    <property type="component" value="Unassembled WGS sequence"/>
</dbReference>
<evidence type="ECO:0000256" key="5">
    <source>
        <dbReference type="ARBA" id="ARBA00023002"/>
    </source>
</evidence>
<evidence type="ECO:0000256" key="4">
    <source>
        <dbReference type="ARBA" id="ARBA00022643"/>
    </source>
</evidence>
<feature type="domain" description="Pyridoxamine 5'-phosphate oxidase N-terminal" evidence="6">
    <location>
        <begin position="20"/>
        <end position="115"/>
    </location>
</feature>
<organism evidence="8 9">
    <name type="scientific">Antiquaquibacter oligotrophicus</name>
    <dbReference type="NCBI Taxonomy" id="2880260"/>
    <lineage>
        <taxon>Bacteria</taxon>
        <taxon>Bacillati</taxon>
        <taxon>Actinomycetota</taxon>
        <taxon>Actinomycetes</taxon>
        <taxon>Micrococcales</taxon>
        <taxon>Microbacteriaceae</taxon>
        <taxon>Antiquaquibacter</taxon>
    </lineage>
</organism>
<dbReference type="PANTHER" id="PTHR10851:SF0">
    <property type="entry name" value="PYRIDOXINE-5'-PHOSPHATE OXIDASE"/>
    <property type="match status" value="1"/>
</dbReference>
<sequence length="182" mass="21132">MSEHWSKLVEWLPANDDPNRPRMTLSTAEPDARTLLLSEFDEHGFYFHTDSRSRKVEQLAEDPRVALTLLWPDFTRQLVVLGVAELAPFDEQARAYRARSPYLKQLAWLNDAENAQLPAEERRARWASFTDDPESLQPPETWVGFLVRPHRLTFWEGDPNAASRRTEFTLIDGDWHKGYLPG</sequence>
<dbReference type="InterPro" id="IPR019576">
    <property type="entry name" value="Pyridoxamine_oxidase_dimer_C"/>
</dbReference>
<keyword evidence="4" id="KW-0288">FMN</keyword>
<evidence type="ECO:0000256" key="1">
    <source>
        <dbReference type="ARBA" id="ARBA00001917"/>
    </source>
</evidence>
<evidence type="ECO:0000259" key="6">
    <source>
        <dbReference type="Pfam" id="PF01243"/>
    </source>
</evidence>
<dbReference type="SUPFAM" id="SSF50475">
    <property type="entry name" value="FMN-binding split barrel"/>
    <property type="match status" value="1"/>
</dbReference>
<evidence type="ECO:0000256" key="3">
    <source>
        <dbReference type="ARBA" id="ARBA00022630"/>
    </source>
</evidence>
<accession>A0ABT6KNH7</accession>
<dbReference type="GO" id="GO:0004733">
    <property type="term" value="F:pyridoxamine phosphate oxidase activity"/>
    <property type="evidence" value="ECO:0007669"/>
    <property type="project" value="UniProtKB-EC"/>
</dbReference>
<protein>
    <submittedName>
        <fullName evidence="8">Pyridoxamine 5'-phosphate oxidase</fullName>
        <ecNumber evidence="8">1.4.3.5</ecNumber>
    </submittedName>
</protein>
<dbReference type="InterPro" id="IPR012349">
    <property type="entry name" value="Split_barrel_FMN-bd"/>
</dbReference>
<comment type="cofactor">
    <cofactor evidence="1">
        <name>FMN</name>
        <dbReference type="ChEBI" id="CHEBI:58210"/>
    </cofactor>
</comment>
<keyword evidence="9" id="KW-1185">Reference proteome</keyword>
<comment type="caution">
    <text evidence="8">The sequence shown here is derived from an EMBL/GenBank/DDBJ whole genome shotgun (WGS) entry which is preliminary data.</text>
</comment>
<dbReference type="Pfam" id="PF10590">
    <property type="entry name" value="PNP_phzG_C"/>
    <property type="match status" value="1"/>
</dbReference>